<gene>
    <name evidence="1" type="ORF">AB6A68_13135</name>
</gene>
<dbReference type="PROSITE" id="PS51365">
    <property type="entry name" value="RENAL_DIPEPTIDASE_2"/>
    <property type="match status" value="1"/>
</dbReference>
<keyword evidence="1" id="KW-0645">Protease</keyword>
<dbReference type="SUPFAM" id="SSF51556">
    <property type="entry name" value="Metallo-dependent hydrolases"/>
    <property type="match status" value="1"/>
</dbReference>
<dbReference type="Gene3D" id="3.20.20.140">
    <property type="entry name" value="Metal-dependent hydrolases"/>
    <property type="match status" value="1"/>
</dbReference>
<dbReference type="RefSeq" id="WP_276945216.1">
    <property type="nucleotide sequence ID" value="NZ_DAHZQU010000147.1"/>
</dbReference>
<organism evidence="1 2">
    <name type="scientific">Ferrimicrobium acidiphilum</name>
    <dbReference type="NCBI Taxonomy" id="121039"/>
    <lineage>
        <taxon>Bacteria</taxon>
        <taxon>Bacillati</taxon>
        <taxon>Actinomycetota</taxon>
        <taxon>Acidimicrobiia</taxon>
        <taxon>Acidimicrobiales</taxon>
        <taxon>Acidimicrobiaceae</taxon>
        <taxon>Ferrimicrobium</taxon>
    </lineage>
</organism>
<name>A0ABV3Y5G1_9ACTN</name>
<dbReference type="EC" id="3.4.13.-" evidence="1"/>
<dbReference type="InterPro" id="IPR008257">
    <property type="entry name" value="Pept_M19"/>
</dbReference>
<sequence>MMSGKSHPSTEAKGEPYRAYAYLGAESELSSLSSIELAPEFDRVPPYEDSLTADERERAQRLLNDSLVISLHDHPVRFPLRMGDTPEHYRAGRQYTAYAGLLASGMNVVFDNMMDGTACVTGRAPWRWNDVIADLGHRLADLAHQDRVVPVRTLRDIDRIYQSRGIGIVFGLEGAMPIENELDRIDILFGLGIRQLGIAYSDSNALGSGLNEVTDGGLTAFGRRAVRRMNQVGMAIDVSHSSDRTALDACHCSETPVFLTHAGARAIWDTPRMKPDSVLLAVAETGGVVGMSAAPHTTISMSHPRHSIDSVMDHLLYCIDLLGVEHVAFGPDTLYGDHVQMHKIFSSLLGTGEQKSVLTYEPVPYVDGLENPTENFGNITNWLVKRGFCDDDIRAILGGNIYRALGSVWPHLM</sequence>
<evidence type="ECO:0000313" key="2">
    <source>
        <dbReference type="Proteomes" id="UP001560267"/>
    </source>
</evidence>
<protein>
    <submittedName>
        <fullName evidence="1">Membrane dipeptidase</fullName>
        <ecNumber evidence="1">3.4.13.-</ecNumber>
    </submittedName>
</protein>
<dbReference type="PANTHER" id="PTHR10443">
    <property type="entry name" value="MICROSOMAL DIPEPTIDASE"/>
    <property type="match status" value="1"/>
</dbReference>
<dbReference type="PANTHER" id="PTHR10443:SF12">
    <property type="entry name" value="DIPEPTIDASE"/>
    <property type="match status" value="1"/>
</dbReference>
<keyword evidence="1" id="KW-0378">Hydrolase</keyword>
<dbReference type="Pfam" id="PF01244">
    <property type="entry name" value="Peptidase_M19"/>
    <property type="match status" value="1"/>
</dbReference>
<dbReference type="EMBL" id="JBFSHR010000081">
    <property type="protein sequence ID" value="MEX6430770.1"/>
    <property type="molecule type" value="Genomic_DNA"/>
</dbReference>
<keyword evidence="1" id="KW-0224">Dipeptidase</keyword>
<keyword evidence="2" id="KW-1185">Reference proteome</keyword>
<accession>A0ABV3Y5G1</accession>
<dbReference type="InterPro" id="IPR032466">
    <property type="entry name" value="Metal_Hydrolase"/>
</dbReference>
<dbReference type="GO" id="GO:0016805">
    <property type="term" value="F:dipeptidase activity"/>
    <property type="evidence" value="ECO:0007669"/>
    <property type="project" value="UniProtKB-KW"/>
</dbReference>
<comment type="caution">
    <text evidence="1">The sequence shown here is derived from an EMBL/GenBank/DDBJ whole genome shotgun (WGS) entry which is preliminary data.</text>
</comment>
<proteinExistence type="predicted"/>
<dbReference type="Proteomes" id="UP001560267">
    <property type="component" value="Unassembled WGS sequence"/>
</dbReference>
<evidence type="ECO:0000313" key="1">
    <source>
        <dbReference type="EMBL" id="MEX6430770.1"/>
    </source>
</evidence>
<reference evidence="1 2" key="1">
    <citation type="submission" date="2024-07" db="EMBL/GenBank/DDBJ databases">
        <title>Draft Genome Sequence of Ferrimicrobium acidiphilum Strain YE2023, Isolated from a Pulp of Bioleach Reactor.</title>
        <authorList>
            <person name="Elkina Y.A."/>
            <person name="Bulaeva A.G."/>
            <person name="Beletsky A.V."/>
            <person name="Mardanov A.V."/>
        </authorList>
    </citation>
    <scope>NUCLEOTIDE SEQUENCE [LARGE SCALE GENOMIC DNA]</scope>
    <source>
        <strain evidence="1 2">YE2023</strain>
    </source>
</reference>